<reference evidence="3 4" key="1">
    <citation type="submission" date="2020-07" db="EMBL/GenBank/DDBJ databases">
        <authorList>
            <person name="Feng X."/>
        </authorList>
    </citation>
    <scope>NUCLEOTIDE SEQUENCE [LARGE SCALE GENOMIC DNA]</scope>
    <source>
        <strain evidence="3 4">JCM14086</strain>
    </source>
</reference>
<dbReference type="PANTHER" id="PTHR46401">
    <property type="entry name" value="GLYCOSYLTRANSFERASE WBBK-RELATED"/>
    <property type="match status" value="1"/>
</dbReference>
<dbReference type="CDD" id="cd03809">
    <property type="entry name" value="GT4_MtfB-like"/>
    <property type="match status" value="1"/>
</dbReference>
<comment type="caution">
    <text evidence="3">The sequence shown here is derived from an EMBL/GenBank/DDBJ whole genome shotgun (WGS) entry which is preliminary data.</text>
</comment>
<feature type="domain" description="Glycosyl transferase family 1" evidence="2">
    <location>
        <begin position="202"/>
        <end position="361"/>
    </location>
</feature>
<evidence type="ECO:0000256" key="1">
    <source>
        <dbReference type="ARBA" id="ARBA00022679"/>
    </source>
</evidence>
<dbReference type="Proteomes" id="UP000525652">
    <property type="component" value="Unassembled WGS sequence"/>
</dbReference>
<dbReference type="SUPFAM" id="SSF53756">
    <property type="entry name" value="UDP-Glycosyltransferase/glycogen phosphorylase"/>
    <property type="match status" value="1"/>
</dbReference>
<protein>
    <submittedName>
        <fullName evidence="3">Glycosyltransferase family 4 protein</fullName>
    </submittedName>
</protein>
<evidence type="ECO:0000259" key="2">
    <source>
        <dbReference type="Pfam" id="PF00534"/>
    </source>
</evidence>
<dbReference type="InterPro" id="IPR001296">
    <property type="entry name" value="Glyco_trans_1"/>
</dbReference>
<evidence type="ECO:0000313" key="3">
    <source>
        <dbReference type="EMBL" id="MBC2600449.1"/>
    </source>
</evidence>
<accession>A0A7X1AV52</accession>
<dbReference type="GO" id="GO:0016757">
    <property type="term" value="F:glycosyltransferase activity"/>
    <property type="evidence" value="ECO:0007669"/>
    <property type="project" value="InterPro"/>
</dbReference>
<organism evidence="3 4">
    <name type="scientific">Puniceicoccus vermicola</name>
    <dbReference type="NCBI Taxonomy" id="388746"/>
    <lineage>
        <taxon>Bacteria</taxon>
        <taxon>Pseudomonadati</taxon>
        <taxon>Verrucomicrobiota</taxon>
        <taxon>Opitutia</taxon>
        <taxon>Puniceicoccales</taxon>
        <taxon>Puniceicoccaceae</taxon>
        <taxon>Puniceicoccus</taxon>
    </lineage>
</organism>
<keyword evidence="1 3" id="KW-0808">Transferase</keyword>
<evidence type="ECO:0000313" key="4">
    <source>
        <dbReference type="Proteomes" id="UP000525652"/>
    </source>
</evidence>
<dbReference type="AlphaFoldDB" id="A0A7X1AV52"/>
<keyword evidence="4" id="KW-1185">Reference proteome</keyword>
<dbReference type="Pfam" id="PF00534">
    <property type="entry name" value="Glycos_transf_1"/>
    <property type="match status" value="1"/>
</dbReference>
<dbReference type="EMBL" id="JACHVA010000019">
    <property type="protein sequence ID" value="MBC2600449.1"/>
    <property type="molecule type" value="Genomic_DNA"/>
</dbReference>
<proteinExistence type="predicted"/>
<sequence>MDKIYIDATATANTLHHTGIQRVVRSLILYGAVRMEEWIPVIWSGEGFRAPTRGERRRLIDVFSRGLHRKRGISRFLDRWEKKWEIDFLHEPEGTLLLIPEIPSGDRLRFLDDLAATGARQMEMAAVCHDLLSWSSPQWTPDSRREGFTDYLRFLGLVERVICPSQATASEWQRFQREEGVAGAEPEVLPWPPGGGRSHPARQERPLEILCVGTLEARKNHAALLEAAELLWTEGVEFSLTLVGRRRAKNENEIPDRIAELRSKGRSVDWLGQVSDAELEELYAKAAFTVFPSLAEGYGLPVAESLVRGRPCVCSGEGAVGEIAAGGGCRTVRVEDPGQLSAGIRDLLTEPELRERLAREGLARSWPTWDEWMSQLAAEEPDASEGTA</sequence>
<gene>
    <name evidence="3" type="ORF">H5P30_01505</name>
</gene>
<name>A0A7X1AV52_9BACT</name>
<dbReference type="Gene3D" id="3.40.50.2000">
    <property type="entry name" value="Glycogen Phosphorylase B"/>
    <property type="match status" value="1"/>
</dbReference>
<dbReference type="PANTHER" id="PTHR46401:SF2">
    <property type="entry name" value="GLYCOSYLTRANSFERASE WBBK-RELATED"/>
    <property type="match status" value="1"/>
</dbReference>
<dbReference type="RefSeq" id="WP_185691197.1">
    <property type="nucleotide sequence ID" value="NZ_JACHVA010000019.1"/>
</dbReference>